<feature type="region of interest" description="Disordered" evidence="1">
    <location>
        <begin position="1"/>
        <end position="21"/>
    </location>
</feature>
<dbReference type="Pfam" id="PF14520">
    <property type="entry name" value="HHH_5"/>
    <property type="match status" value="1"/>
</dbReference>
<dbReference type="RefSeq" id="WP_025694441.1">
    <property type="nucleotide sequence ID" value="NZ_ASQQ01000130.1"/>
</dbReference>
<reference evidence="2 3" key="2">
    <citation type="journal article" date="2016" name="Genome Announc.">
        <title>Genome Sequence of a Gram-Positive Diazotroph, Paenibacillus durus Type Strain ATCC 35681.</title>
        <authorList>
            <person name="Halim M.A."/>
            <person name="Rahman A.Y."/>
            <person name="Sim K.S."/>
            <person name="Yam H.C."/>
            <person name="Rahim A.A."/>
            <person name="Ghazali A.H."/>
            <person name="Najimudin N."/>
        </authorList>
    </citation>
    <scope>NUCLEOTIDE SEQUENCE [LARGE SCALE GENOMIC DNA]</scope>
    <source>
        <strain evidence="2 3">ATCC 35681</strain>
    </source>
</reference>
<proteinExistence type="predicted"/>
<dbReference type="PATRIC" id="fig|1333534.5.peg.3747"/>
<keyword evidence="2" id="KW-0238">DNA-binding</keyword>
<dbReference type="AlphaFoldDB" id="A0A0F7FBH2"/>
<organism evidence="2 3">
    <name type="scientific">Paenibacillus durus ATCC 35681</name>
    <dbReference type="NCBI Taxonomy" id="1333534"/>
    <lineage>
        <taxon>Bacteria</taxon>
        <taxon>Bacillati</taxon>
        <taxon>Bacillota</taxon>
        <taxon>Bacilli</taxon>
        <taxon>Bacillales</taxon>
        <taxon>Paenibacillaceae</taxon>
        <taxon>Paenibacillus</taxon>
    </lineage>
</organism>
<dbReference type="Proteomes" id="UP000034189">
    <property type="component" value="Chromosome"/>
</dbReference>
<evidence type="ECO:0000256" key="1">
    <source>
        <dbReference type="SAM" id="MobiDB-lite"/>
    </source>
</evidence>
<dbReference type="OrthoDB" id="7950977at2"/>
<reference evidence="2 3" key="1">
    <citation type="submission" date="2015-03" db="EMBL/GenBank/DDBJ databases">
        <authorList>
            <person name="Abdul Halim M."/>
        </authorList>
    </citation>
    <scope>NUCLEOTIDE SEQUENCE [LARGE SCALE GENOMIC DNA]</scope>
    <source>
        <strain evidence="2 3">ATCC 35681</strain>
    </source>
</reference>
<accession>A0A0F7FBH2</accession>
<sequence>MEEQDMAGTQSGLPEKLSKPARRALQGAGYLTLEQLAEAGEAELLKLHGMGPKALDQLRRAMADQGLNFADEKQE</sequence>
<dbReference type="EMBL" id="CP011114">
    <property type="protein sequence ID" value="AKG36052.1"/>
    <property type="molecule type" value="Genomic_DNA"/>
</dbReference>
<evidence type="ECO:0000313" key="3">
    <source>
        <dbReference type="Proteomes" id="UP000034189"/>
    </source>
</evidence>
<gene>
    <name evidence="2" type="ORF">VK70_17025</name>
</gene>
<dbReference type="SUPFAM" id="SSF47789">
    <property type="entry name" value="C-terminal domain of RNA polymerase alpha subunit"/>
    <property type="match status" value="1"/>
</dbReference>
<dbReference type="Gene3D" id="1.10.150.20">
    <property type="entry name" value="5' to 3' exonuclease, C-terminal subdomain"/>
    <property type="match status" value="1"/>
</dbReference>
<evidence type="ECO:0000313" key="2">
    <source>
        <dbReference type="EMBL" id="AKG36052.1"/>
    </source>
</evidence>
<name>A0A0F7FBH2_PAEDU</name>
<protein>
    <submittedName>
        <fullName evidence="2">DNA-binding protein</fullName>
    </submittedName>
</protein>
<dbReference type="HOGENOM" id="CLU_192240_1_0_9"/>
<dbReference type="GO" id="GO:0003677">
    <property type="term" value="F:DNA binding"/>
    <property type="evidence" value="ECO:0007669"/>
    <property type="project" value="UniProtKB-KW"/>
</dbReference>